<keyword evidence="7" id="KW-1185">Reference proteome</keyword>
<evidence type="ECO:0000256" key="1">
    <source>
        <dbReference type="ARBA" id="ARBA00001973"/>
    </source>
</evidence>
<dbReference type="CDD" id="cd00371">
    <property type="entry name" value="HMA"/>
    <property type="match status" value="1"/>
</dbReference>
<dbReference type="Pfam" id="PF00403">
    <property type="entry name" value="HMA"/>
    <property type="match status" value="1"/>
</dbReference>
<accession>A0A8H3EL55</accession>
<dbReference type="InterPro" id="IPR036423">
    <property type="entry name" value="SOD-like_Cu/Zn_dom_sf"/>
</dbReference>
<dbReference type="SUPFAM" id="SSF55008">
    <property type="entry name" value="HMA, heavy metal-associated domain"/>
    <property type="match status" value="1"/>
</dbReference>
<feature type="region of interest" description="Disordered" evidence="4">
    <location>
        <begin position="91"/>
        <end position="112"/>
    </location>
</feature>
<dbReference type="InterPro" id="IPR006121">
    <property type="entry name" value="HMA_dom"/>
</dbReference>
<evidence type="ECO:0000313" key="6">
    <source>
        <dbReference type="EMBL" id="CAF9907560.1"/>
    </source>
</evidence>
<feature type="region of interest" description="Disordered" evidence="4">
    <location>
        <begin position="1"/>
        <end position="22"/>
    </location>
</feature>
<dbReference type="OrthoDB" id="666972at2759"/>
<dbReference type="InterPro" id="IPR036163">
    <property type="entry name" value="HMA_dom_sf"/>
</dbReference>
<dbReference type="SUPFAM" id="SSF49329">
    <property type="entry name" value="Cu,Zn superoxide dismutase-like"/>
    <property type="match status" value="1"/>
</dbReference>
<evidence type="ECO:0000313" key="7">
    <source>
        <dbReference type="Proteomes" id="UP000664169"/>
    </source>
</evidence>
<evidence type="ECO:0000256" key="2">
    <source>
        <dbReference type="ARBA" id="ARBA00010636"/>
    </source>
</evidence>
<dbReference type="Gene3D" id="3.30.70.100">
    <property type="match status" value="1"/>
</dbReference>
<protein>
    <recommendedName>
        <fullName evidence="3">Superoxide dismutase 1 copper chaperone</fullName>
    </recommendedName>
</protein>
<proteinExistence type="inferred from homology"/>
<dbReference type="AlphaFoldDB" id="A0A8H3EL55"/>
<comment type="cofactor">
    <cofactor evidence="1">
        <name>Cu(2+)</name>
        <dbReference type="ChEBI" id="CHEBI:29036"/>
    </cofactor>
</comment>
<dbReference type="Gene3D" id="2.60.40.200">
    <property type="entry name" value="Superoxide dismutase, copper/zinc binding domain"/>
    <property type="match status" value="1"/>
</dbReference>
<gene>
    <name evidence="6" type="ORF">GOMPHAMPRED_005145</name>
</gene>
<feature type="domain" description="HMA" evidence="5">
    <location>
        <begin position="28"/>
        <end position="91"/>
    </location>
</feature>
<dbReference type="GO" id="GO:0006801">
    <property type="term" value="P:superoxide metabolic process"/>
    <property type="evidence" value="ECO:0007669"/>
    <property type="project" value="InterPro"/>
</dbReference>
<name>A0A8H3EL55_9LECA</name>
<comment type="similarity">
    <text evidence="2">Belongs to the CCS1 family.</text>
</comment>
<evidence type="ECO:0000259" key="5">
    <source>
        <dbReference type="PROSITE" id="PS50846"/>
    </source>
</evidence>
<organism evidence="6 7">
    <name type="scientific">Gomphillus americanus</name>
    <dbReference type="NCBI Taxonomy" id="1940652"/>
    <lineage>
        <taxon>Eukaryota</taxon>
        <taxon>Fungi</taxon>
        <taxon>Dikarya</taxon>
        <taxon>Ascomycota</taxon>
        <taxon>Pezizomycotina</taxon>
        <taxon>Lecanoromycetes</taxon>
        <taxon>OSLEUM clade</taxon>
        <taxon>Ostropomycetidae</taxon>
        <taxon>Ostropales</taxon>
        <taxon>Graphidaceae</taxon>
        <taxon>Gomphilloideae</taxon>
        <taxon>Gomphillus</taxon>
    </lineage>
</organism>
<reference evidence="6" key="1">
    <citation type="submission" date="2021-03" db="EMBL/GenBank/DDBJ databases">
        <authorList>
            <person name="Tagirdzhanova G."/>
        </authorList>
    </citation>
    <scope>NUCLEOTIDE SEQUENCE</scope>
</reference>
<sequence>MASSSISQPDSQPSAQDPSSLDLSTLPPFEMCFSLYLECEDCVKTVRNAVQAVPGISSAEPSIALQTLTTLGTAAPSSVLAAIQSTGRDAVVRGTGSSSNKNDASSGGTGGTGATHAAVAILEDYDTDDYGASPVKGLARIVQVAFPPRDASALNVVDISVSGLSEGVYVASIRQNGDISRGSRSVGKVWREIAGRIVVGRDGVGAAVVVGQGWQVWEIVGRAFAVERVKSVAENGGGGGGDDDGDCVMVLGVVARSAGVWDNDKMVCSCSGKTVWEERVEQRGRGML</sequence>
<dbReference type="PROSITE" id="PS50846">
    <property type="entry name" value="HMA_2"/>
    <property type="match status" value="1"/>
</dbReference>
<dbReference type="GO" id="GO:0046872">
    <property type="term" value="F:metal ion binding"/>
    <property type="evidence" value="ECO:0007669"/>
    <property type="project" value="InterPro"/>
</dbReference>
<evidence type="ECO:0000256" key="4">
    <source>
        <dbReference type="SAM" id="MobiDB-lite"/>
    </source>
</evidence>
<comment type="caution">
    <text evidence="6">The sequence shown here is derived from an EMBL/GenBank/DDBJ whole genome shotgun (WGS) entry which is preliminary data.</text>
</comment>
<evidence type="ECO:0000256" key="3">
    <source>
        <dbReference type="ARBA" id="ARBA00016103"/>
    </source>
</evidence>
<dbReference type="Proteomes" id="UP000664169">
    <property type="component" value="Unassembled WGS sequence"/>
</dbReference>
<dbReference type="EMBL" id="CAJPDQ010000003">
    <property type="protein sequence ID" value="CAF9907560.1"/>
    <property type="molecule type" value="Genomic_DNA"/>
</dbReference>
<feature type="compositionally biased region" description="Low complexity" evidence="4">
    <location>
        <begin position="1"/>
        <end position="20"/>
    </location>
</feature>